<dbReference type="Proteomes" id="UP000288716">
    <property type="component" value="Unassembled WGS sequence"/>
</dbReference>
<gene>
    <name evidence="6" type="ORF">B4U80_01410</name>
</gene>
<comment type="caution">
    <text evidence="6">The sequence shown here is derived from an EMBL/GenBank/DDBJ whole genome shotgun (WGS) entry which is preliminary data.</text>
</comment>
<dbReference type="OrthoDB" id="425925at2759"/>
<protein>
    <submittedName>
        <fullName evidence="6">Thyroid receptor-interacting protein 11-like protein</fullName>
    </submittedName>
</protein>
<accession>A0A443SL67</accession>
<dbReference type="GO" id="GO:0031267">
    <property type="term" value="F:small GTPase binding"/>
    <property type="evidence" value="ECO:0007669"/>
    <property type="project" value="TreeGrafter"/>
</dbReference>
<proteinExistence type="predicted"/>
<evidence type="ECO:0000313" key="6">
    <source>
        <dbReference type="EMBL" id="RWS28270.1"/>
    </source>
</evidence>
<evidence type="ECO:0000256" key="1">
    <source>
        <dbReference type="ARBA" id="ARBA00004555"/>
    </source>
</evidence>
<dbReference type="STRING" id="299467.A0A443SL67"/>
<evidence type="ECO:0000256" key="4">
    <source>
        <dbReference type="SAM" id="Coils"/>
    </source>
</evidence>
<sequence>MLLCLILQELEATVSQLQTENASLRNELSVSVEHLQSEKNALESSLVELDEEHQKEINKIISVKNELVKSNAELTSKYDSLHNSYCKYEQENAILVGELQNLRKELLGKEAEGESFLISSSTDILHVTHRQEPEGAPINSEEPAQASIERDAITGNENYQLVVQEKDSIIQRFESKFRQFEVENEDLKLQLEAKQRNVDKLENELKIVRAELCNEKKSRAEIESLRSEEKNLDASKKSSVVHSVSSEKQFSVSKEDECMGSQRDSDSLQAEYVETTGSSAKVGNENKIVHLLNENEKLSAELERLRKHLVEIEENYTQELLVAAHRESEVTAQLNAAEELIDSLKKQLINDEKLEKLREQLKKVSSERDKALEEVSQLDDKLHKSTASISNLQLVIEQIQKGLCVCSFSRVHYVFAENEWRMVQIEKQHDEVMVNQKAKTEELKRKLRWYEEKHLESKNALDAASRLAEQIDVKEATIKNLKSEIANNRTLIDKLCTEISELKNSYEGKVDKQIIKSLVLGYFNTPHDKKHEVQRLLARILDFNHEEMQKAGLQIGVERSKFGSGNWTSLTQSDSQQQSLAKAFVQFLETESKPTNPSIQVHELAKGFTDVVSTNKN</sequence>
<evidence type="ECO:0000256" key="3">
    <source>
        <dbReference type="ARBA" id="ARBA00023054"/>
    </source>
</evidence>
<comment type="subcellular location">
    <subcellularLocation>
        <location evidence="1">Golgi apparatus</location>
    </subcellularLocation>
</comment>
<evidence type="ECO:0000256" key="2">
    <source>
        <dbReference type="ARBA" id="ARBA00023034"/>
    </source>
</evidence>
<dbReference type="PANTHER" id="PTHR18921">
    <property type="entry name" value="MYOSIN HEAVY CHAIN - RELATED"/>
    <property type="match status" value="1"/>
</dbReference>
<feature type="coiled-coil region" evidence="4">
    <location>
        <begin position="170"/>
        <end position="211"/>
    </location>
</feature>
<evidence type="ECO:0000313" key="7">
    <source>
        <dbReference type="Proteomes" id="UP000288716"/>
    </source>
</evidence>
<feature type="non-terminal residue" evidence="6">
    <location>
        <position position="617"/>
    </location>
</feature>
<dbReference type="AlphaFoldDB" id="A0A443SL67"/>
<dbReference type="InterPro" id="IPR000237">
    <property type="entry name" value="GRIP_dom"/>
</dbReference>
<dbReference type="PANTHER" id="PTHR18921:SF2">
    <property type="entry name" value="THYROID RECEPTOR-INTERACTING PROTEIN 11"/>
    <property type="match status" value="1"/>
</dbReference>
<dbReference type="GO" id="GO:0006888">
    <property type="term" value="P:endoplasmic reticulum to Golgi vesicle-mediated transport"/>
    <property type="evidence" value="ECO:0007669"/>
    <property type="project" value="TreeGrafter"/>
</dbReference>
<feature type="coiled-coil region" evidence="4">
    <location>
        <begin position="288"/>
        <end position="381"/>
    </location>
</feature>
<dbReference type="PROSITE" id="PS50913">
    <property type="entry name" value="GRIP"/>
    <property type="match status" value="1"/>
</dbReference>
<dbReference type="GO" id="GO:0007030">
    <property type="term" value="P:Golgi organization"/>
    <property type="evidence" value="ECO:0007669"/>
    <property type="project" value="TreeGrafter"/>
</dbReference>
<organism evidence="6 7">
    <name type="scientific">Leptotrombidium deliense</name>
    <dbReference type="NCBI Taxonomy" id="299467"/>
    <lineage>
        <taxon>Eukaryota</taxon>
        <taxon>Metazoa</taxon>
        <taxon>Ecdysozoa</taxon>
        <taxon>Arthropoda</taxon>
        <taxon>Chelicerata</taxon>
        <taxon>Arachnida</taxon>
        <taxon>Acari</taxon>
        <taxon>Acariformes</taxon>
        <taxon>Trombidiformes</taxon>
        <taxon>Prostigmata</taxon>
        <taxon>Anystina</taxon>
        <taxon>Parasitengona</taxon>
        <taxon>Trombiculoidea</taxon>
        <taxon>Trombiculidae</taxon>
        <taxon>Leptotrombidium</taxon>
    </lineage>
</organism>
<evidence type="ECO:0000259" key="5">
    <source>
        <dbReference type="PROSITE" id="PS50913"/>
    </source>
</evidence>
<dbReference type="VEuPathDB" id="VectorBase:LDEU003771"/>
<reference evidence="6 7" key="1">
    <citation type="journal article" date="2018" name="Gigascience">
        <title>Genomes of trombidid mites reveal novel predicted allergens and laterally-transferred genes associated with secondary metabolism.</title>
        <authorList>
            <person name="Dong X."/>
            <person name="Chaisiri K."/>
            <person name="Xia D."/>
            <person name="Armstrong S.D."/>
            <person name="Fang Y."/>
            <person name="Donnelly M.J."/>
            <person name="Kadowaki T."/>
            <person name="McGarry J.W."/>
            <person name="Darby A.C."/>
            <person name="Makepeace B.L."/>
        </authorList>
    </citation>
    <scope>NUCLEOTIDE SEQUENCE [LARGE SCALE GENOMIC DNA]</scope>
    <source>
        <strain evidence="6">UoL-UT</strain>
    </source>
</reference>
<keyword evidence="7" id="KW-1185">Reference proteome</keyword>
<keyword evidence="2" id="KW-0333">Golgi apparatus</keyword>
<dbReference type="EMBL" id="NCKV01001478">
    <property type="protein sequence ID" value="RWS28270.1"/>
    <property type="molecule type" value="Genomic_DNA"/>
</dbReference>
<keyword evidence="6" id="KW-0675">Receptor</keyword>
<feature type="coiled-coil region" evidence="4">
    <location>
        <begin position="7"/>
        <end position="66"/>
    </location>
</feature>
<dbReference type="GO" id="GO:0005794">
    <property type="term" value="C:Golgi apparatus"/>
    <property type="evidence" value="ECO:0007669"/>
    <property type="project" value="UniProtKB-SubCell"/>
</dbReference>
<name>A0A443SL67_9ACAR</name>
<feature type="domain" description="GRIP" evidence="5">
    <location>
        <begin position="505"/>
        <end position="554"/>
    </location>
</feature>
<feature type="coiled-coil region" evidence="4">
    <location>
        <begin position="433"/>
        <end position="498"/>
    </location>
</feature>
<keyword evidence="3 4" id="KW-0175">Coiled coil</keyword>